<evidence type="ECO:0000313" key="5">
    <source>
        <dbReference type="Proteomes" id="UP000789803"/>
    </source>
</evidence>
<dbReference type="RefSeq" id="WP_229933119.1">
    <property type="nucleotide sequence ID" value="NZ_CAJHOF010000012.1"/>
</dbReference>
<name>A0ABN7K978_9BACT</name>
<dbReference type="PANTHER" id="PTHR30632:SF14">
    <property type="entry name" value="TUNGSTATE_MOLYBDATE_CHROMATE-BINDING PROTEIN MODA"/>
    <property type="match status" value="1"/>
</dbReference>
<dbReference type="SUPFAM" id="SSF53850">
    <property type="entry name" value="Periplasmic binding protein-like II"/>
    <property type="match status" value="1"/>
</dbReference>
<dbReference type="Proteomes" id="UP000789803">
    <property type="component" value="Unassembled WGS sequence"/>
</dbReference>
<dbReference type="PANTHER" id="PTHR30632">
    <property type="entry name" value="MOLYBDATE-BINDING PERIPLASMIC PROTEIN"/>
    <property type="match status" value="1"/>
</dbReference>
<gene>
    <name evidence="4" type="primary">modA</name>
    <name evidence="4" type="ORF">LMG7974_01327</name>
</gene>
<dbReference type="EMBL" id="CAJHOF010000012">
    <property type="protein sequence ID" value="CAD7289071.1"/>
    <property type="molecule type" value="Genomic_DNA"/>
</dbReference>
<keyword evidence="2" id="KW-0479">Metal-binding</keyword>
<comment type="caution">
    <text evidence="4">The sequence shown here is derived from an EMBL/GenBank/DDBJ whole genome shotgun (WGS) entry which is preliminary data.</text>
</comment>
<dbReference type="InterPro" id="IPR005950">
    <property type="entry name" value="ModA"/>
</dbReference>
<dbReference type="NCBIfam" id="TIGR01256">
    <property type="entry name" value="modA"/>
    <property type="match status" value="1"/>
</dbReference>
<organism evidence="4 5">
    <name type="scientific">Campylobacter majalis</name>
    <dbReference type="NCBI Taxonomy" id="2790656"/>
    <lineage>
        <taxon>Bacteria</taxon>
        <taxon>Pseudomonadati</taxon>
        <taxon>Campylobacterota</taxon>
        <taxon>Epsilonproteobacteria</taxon>
        <taxon>Campylobacterales</taxon>
        <taxon>Campylobacteraceae</taxon>
        <taxon>Campylobacter</taxon>
    </lineage>
</organism>
<accession>A0ABN7K978</accession>
<comment type="similarity">
    <text evidence="1">Belongs to the bacterial solute-binding protein ModA family.</text>
</comment>
<dbReference type="Gene3D" id="3.40.190.10">
    <property type="entry name" value="Periplasmic binding protein-like II"/>
    <property type="match status" value="2"/>
</dbReference>
<keyword evidence="5" id="KW-1185">Reference proteome</keyword>
<proteinExistence type="inferred from homology"/>
<dbReference type="InterPro" id="IPR050682">
    <property type="entry name" value="ModA/WtpA"/>
</dbReference>
<dbReference type="Pfam" id="PF13531">
    <property type="entry name" value="SBP_bac_11"/>
    <property type="match status" value="1"/>
</dbReference>
<sequence length="247" mass="26908">MKKILTMLALCVVMAIGGEVVVFAAANTTYAFNELIQKYSQIAPQTKIKLSLGASGGLVTQIQNGAPADVFMAANMDFAHKLYESGFALKAPVVYAQGALAIFSIRDIKLNANLKDLEATKSLSIANPDIAPYGKASIEALKNANEYDKLKDKIIITQKISETLSQALSAADVGFIAASAMYDEKMSKYKEGENFVLVDQSLYTPIDQGIVLTKKGESNQEAKVFYEFILSDDAKEIFKKYGYNTPK</sequence>
<evidence type="ECO:0000256" key="1">
    <source>
        <dbReference type="ARBA" id="ARBA00009175"/>
    </source>
</evidence>
<keyword evidence="3" id="KW-0732">Signal</keyword>
<dbReference type="PIRSF" id="PIRSF004846">
    <property type="entry name" value="ModA"/>
    <property type="match status" value="1"/>
</dbReference>
<evidence type="ECO:0000256" key="3">
    <source>
        <dbReference type="ARBA" id="ARBA00022729"/>
    </source>
</evidence>
<dbReference type="InterPro" id="IPR044084">
    <property type="entry name" value="AvModA-like_subst-bd"/>
</dbReference>
<reference evidence="4 5" key="1">
    <citation type="submission" date="2020-11" db="EMBL/GenBank/DDBJ databases">
        <authorList>
            <person name="Peeters C."/>
        </authorList>
    </citation>
    <scope>NUCLEOTIDE SEQUENCE [LARGE SCALE GENOMIC DNA]</scope>
    <source>
        <strain evidence="4 5">LMG 7974</strain>
    </source>
</reference>
<protein>
    <submittedName>
        <fullName evidence="4">Molybdate-binding protein ModA</fullName>
    </submittedName>
</protein>
<evidence type="ECO:0000256" key="2">
    <source>
        <dbReference type="ARBA" id="ARBA00022723"/>
    </source>
</evidence>
<dbReference type="CDD" id="cd13539">
    <property type="entry name" value="PBP2_AvModA"/>
    <property type="match status" value="1"/>
</dbReference>
<evidence type="ECO:0000313" key="4">
    <source>
        <dbReference type="EMBL" id="CAD7289071.1"/>
    </source>
</evidence>